<keyword evidence="5 12" id="KW-1133">Transmembrane helix</keyword>
<evidence type="ECO:0000256" key="4">
    <source>
        <dbReference type="ARBA" id="ARBA00022793"/>
    </source>
</evidence>
<name>A0A1B7XVT0_COLHI</name>
<comment type="cofactor">
    <cofactor evidence="12">
        <name>pyruvate</name>
        <dbReference type="ChEBI" id="CHEBI:15361"/>
    </cofactor>
    <text evidence="12">Binds 1 pyruvoyl group covalently per subunit.</text>
</comment>
<dbReference type="Proteomes" id="UP000092177">
    <property type="component" value="Chromosome 9"/>
</dbReference>
<feature type="active site" description="Schiff-base intermediate with substrate; via pyruvic acid; for decarboxylase activity" evidence="12">
    <location>
        <position position="518"/>
    </location>
</feature>
<comment type="pathway">
    <text evidence="12">Phospholipid metabolism; phosphatidylethanolamine biosynthesis; phosphatidylethanolamine from CDP-diacylglycerol: step 2/2.</text>
</comment>
<dbReference type="RefSeq" id="XP_018152410.1">
    <property type="nucleotide sequence ID" value="XM_018307993.1"/>
</dbReference>
<reference evidence="14" key="1">
    <citation type="journal article" date="2017" name="BMC Genomics">
        <title>Gapless genome assembly of Colletotrichum higginsianum reveals chromosome structure and association of transposable elements with secondary metabolite gene clusters.</title>
        <authorList>
            <person name="Dallery J.-F."/>
            <person name="Lapalu N."/>
            <person name="Zampounis A."/>
            <person name="Pigne S."/>
            <person name="Luyten I."/>
            <person name="Amselem J."/>
            <person name="Wittenberg A.H.J."/>
            <person name="Zhou S."/>
            <person name="de Queiroz M.V."/>
            <person name="Robin G.P."/>
            <person name="Auger A."/>
            <person name="Hainaut M."/>
            <person name="Henrissat B."/>
            <person name="Kim K.-T."/>
            <person name="Lee Y.-H."/>
            <person name="Lespinet O."/>
            <person name="Schwartz D.C."/>
            <person name="Thon M.R."/>
            <person name="O'Connell R.J."/>
        </authorList>
    </citation>
    <scope>NUCLEOTIDE SEQUENCE [LARGE SCALE GENOMIC DNA]</scope>
    <source>
        <strain evidence="14">IMI 349063</strain>
    </source>
</reference>
<comment type="similarity">
    <text evidence="12">Belongs to the phosphatidylserine decarboxylase family. PSD-B subfamily. Eukaryotic type I sub-subfamily.</text>
</comment>
<comment type="subunit">
    <text evidence="12">Heterodimer of a large membrane-associated beta subunit and a small pyruvoyl-containing alpha subunit.</text>
</comment>
<keyword evidence="11 12" id="KW-0670">Pyruvate</keyword>
<sequence length="561" mass="62130">MPQLSPDLQDLIASAAARLNCHPSSGHCRSPQTPAKLQARIPSVERGPSDVMATLYARQSRLRATNFFSLQGPYASTRCFSQHQQRPRFSSRLRHALKNSKVQWYQIPVGVGIGFLGLVQFYKVSSREREKQERDDVQDGAPLKKRAKIRPDGPWQVQVMSTLPLKAISRLWGRFNELTIPYYLRVPGFKLYSWIFGVNLSEVAESDLHVYPNLASFFYRQLKPGARPLDPNSNALLSPSDGRVLQYGQIEGGDIEQVKGMTYSVDALLGKNTPTPSIASGWSTPQEAEAAKANNLSPDEDLVKTDEEFARVNGISYTVPSLLSGAAMAQRQGSLKDEAGEHPSASAVSEVRADLALGEKPWYDLISPDSKTSLYYAVIYLAPGDYHRFHSPANWVVERRRHFAGELFSVSPYLQRTLPGLFTLNERVVLLGRWRYGFFSYVPVGATNVGSIKINFDRELRTNSLTTDTAADRAAEEAANRGEPYAGFAEATYASASPVLGGHALRRGEEMGGFQLGSTIVLVFEAPTESKTAEDKTGWRWAVEKGQTIKMGQALGYVDEE</sequence>
<feature type="topological domain" description="Mitochondrial intermembrane" evidence="12">
    <location>
        <begin position="125"/>
        <end position="561"/>
    </location>
</feature>
<evidence type="ECO:0000256" key="12">
    <source>
        <dbReference type="HAMAP-Rule" id="MF_03208"/>
    </source>
</evidence>
<evidence type="ECO:0000313" key="14">
    <source>
        <dbReference type="Proteomes" id="UP000092177"/>
    </source>
</evidence>
<feature type="active site" description="Charge relay system; for autoendoproteolytic cleavage activity" evidence="12">
    <location>
        <position position="241"/>
    </location>
</feature>
<keyword evidence="4 12" id="KW-0210">Decarboxylase</keyword>
<accession>A0A1B7XVT0</accession>
<evidence type="ECO:0000256" key="2">
    <source>
        <dbReference type="ARBA" id="ARBA00022516"/>
    </source>
</evidence>
<comment type="catalytic activity">
    <reaction evidence="12">
        <text>a 1,2-diacyl-sn-glycero-3-phospho-L-serine + H(+) = a 1,2-diacyl-sn-glycero-3-phosphoethanolamine + CO2</text>
        <dbReference type="Rhea" id="RHEA:20828"/>
        <dbReference type="ChEBI" id="CHEBI:15378"/>
        <dbReference type="ChEBI" id="CHEBI:16526"/>
        <dbReference type="ChEBI" id="CHEBI:57262"/>
        <dbReference type="ChEBI" id="CHEBI:64612"/>
        <dbReference type="EC" id="4.1.1.65"/>
    </reaction>
</comment>
<evidence type="ECO:0000256" key="1">
    <source>
        <dbReference type="ARBA" id="ARBA00005189"/>
    </source>
</evidence>
<dbReference type="EC" id="4.1.1.65" evidence="12"/>
<evidence type="ECO:0000313" key="13">
    <source>
        <dbReference type="EMBL" id="OBR03892.1"/>
    </source>
</evidence>
<dbReference type="Pfam" id="PF02666">
    <property type="entry name" value="PS_Dcarbxylase"/>
    <property type="match status" value="2"/>
</dbReference>
<keyword evidence="7 12" id="KW-0472">Membrane</keyword>
<feature type="chain" id="PRO_5023282275" description="Phosphatidylserine decarboxylase 1 alpha chain" evidence="12">
    <location>
        <begin position="518"/>
        <end position="561"/>
    </location>
</feature>
<dbReference type="VEuPathDB" id="FungiDB:CH63R_13019"/>
<dbReference type="UniPathway" id="UPA00558">
    <property type="reaction ID" value="UER00616"/>
</dbReference>
<evidence type="ECO:0000256" key="5">
    <source>
        <dbReference type="ARBA" id="ARBA00022989"/>
    </source>
</evidence>
<comment type="pathway">
    <text evidence="1">Lipid metabolism.</text>
</comment>
<dbReference type="GeneID" id="28872100"/>
<dbReference type="EMBL" id="LTAN01000009">
    <property type="protein sequence ID" value="OBR03892.1"/>
    <property type="molecule type" value="Genomic_DNA"/>
</dbReference>
<evidence type="ECO:0000256" key="3">
    <source>
        <dbReference type="ARBA" id="ARBA00022692"/>
    </source>
</evidence>
<feature type="topological domain" description="Mitochondrial matrix" evidence="12">
    <location>
        <begin position="1"/>
        <end position="105"/>
    </location>
</feature>
<dbReference type="GO" id="GO:0005743">
    <property type="term" value="C:mitochondrial inner membrane"/>
    <property type="evidence" value="ECO:0007669"/>
    <property type="project" value="UniProtKB-SubCell"/>
</dbReference>
<keyword evidence="12" id="KW-0865">Zymogen</keyword>
<feature type="chain" id="PRO_5023282276" description="Phosphatidylserine decarboxylase 1 beta chain" evidence="12">
    <location>
        <begin position="1"/>
        <end position="517"/>
    </location>
</feature>
<protein>
    <recommendedName>
        <fullName evidence="12">Phosphatidylserine decarboxylase proenzyme 1, mitochondrial</fullName>
        <ecNumber evidence="12">4.1.1.65</ecNumber>
    </recommendedName>
    <component>
        <recommendedName>
            <fullName evidence="12">Phosphatidylserine decarboxylase 1 beta chain</fullName>
        </recommendedName>
    </component>
    <component>
        <recommendedName>
            <fullName evidence="12">Phosphatidylserine decarboxylase 1 alpha chain</fullName>
        </recommendedName>
    </component>
</protein>
<dbReference type="NCBIfam" id="TIGR00163">
    <property type="entry name" value="PS_decarb"/>
    <property type="match status" value="1"/>
</dbReference>
<keyword evidence="8 12" id="KW-0594">Phospholipid biosynthesis</keyword>
<evidence type="ECO:0000256" key="9">
    <source>
        <dbReference type="ARBA" id="ARBA00023239"/>
    </source>
</evidence>
<dbReference type="GO" id="GO:0016540">
    <property type="term" value="P:protein autoprocessing"/>
    <property type="evidence" value="ECO:0007669"/>
    <property type="project" value="UniProtKB-UniRule"/>
</dbReference>
<dbReference type="HAMAP" id="MF_03208">
    <property type="entry name" value="PS_decarb_PSD_B_type1_euk"/>
    <property type="match status" value="1"/>
</dbReference>
<keyword evidence="2 12" id="KW-0444">Lipid biosynthesis</keyword>
<feature type="active site" description="Charge relay system; for autoendoproteolytic cleavage activity" evidence="12">
    <location>
        <position position="390"/>
    </location>
</feature>
<dbReference type="AlphaFoldDB" id="A0A1B7XVT0"/>
<keyword evidence="3 12" id="KW-0812">Transmembrane</keyword>
<evidence type="ECO:0000256" key="6">
    <source>
        <dbReference type="ARBA" id="ARBA00023098"/>
    </source>
</evidence>
<gene>
    <name evidence="12" type="primary">PSD1</name>
    <name evidence="13" type="ORF">CH63R_13019</name>
</gene>
<comment type="PTM">
    <text evidence="12">Is synthesized initially as an inactive proenzyme. Formation of the active enzyme involves a self-maturation process in which the active site pyruvoyl group is generated from an internal serine residue via an autocatalytic post-translational modification. Two non-identical subunits are generated from the proenzyme in this reaction, and the pyruvate is formed at the N-terminus of the alpha chain, which is derived from the carboxyl end of the proenzyme. The autoendoproteolytic cleavage occurs by a canonical serine protease mechanism, in which the side chain hydroxyl group of the serine supplies its oxygen atom to form the C-terminus of the beta chain, while the remainder of the serine residue undergoes an oxidative deamination to produce ammonia and the pyruvoyl prosthetic group on the alpha chain. During this reaction, the Ser that is part of the protease active site of the proenzyme becomes the pyruvoyl prosthetic group, which constitutes an essential element of the active site of the mature decarboxylase.</text>
</comment>
<comment type="subcellular location">
    <molecule>Phosphatidylserine decarboxylase 1 alpha chain</molecule>
    <subcellularLocation>
        <location evidence="12">Mitochondrion inner membrane</location>
        <topology evidence="12">Peripheral membrane protein</topology>
        <orientation evidence="12">Intermembrane side</orientation>
    </subcellularLocation>
    <text evidence="12">Anchored to the mitochondrial inner membrane through its interaction with the integral membrane beta chain.</text>
</comment>
<keyword evidence="9 12" id="KW-0456">Lyase</keyword>
<dbReference type="PANTHER" id="PTHR10067:SF6">
    <property type="entry name" value="PHOSPHATIDYLSERINE DECARBOXYLASE PROENZYME, MITOCHONDRIAL"/>
    <property type="match status" value="1"/>
</dbReference>
<feature type="active site" description="Charge relay system; for autoendoproteolytic cleavage activity" evidence="12">
    <location>
        <position position="518"/>
    </location>
</feature>
<keyword evidence="12" id="KW-0999">Mitochondrion inner membrane</keyword>
<evidence type="ECO:0000256" key="10">
    <source>
        <dbReference type="ARBA" id="ARBA00023264"/>
    </source>
</evidence>
<keyword evidence="14" id="KW-1185">Reference proteome</keyword>
<organism evidence="13 14">
    <name type="scientific">Colletotrichum higginsianum (strain IMI 349063)</name>
    <name type="common">Crucifer anthracnose fungus</name>
    <dbReference type="NCBI Taxonomy" id="759273"/>
    <lineage>
        <taxon>Eukaryota</taxon>
        <taxon>Fungi</taxon>
        <taxon>Dikarya</taxon>
        <taxon>Ascomycota</taxon>
        <taxon>Pezizomycotina</taxon>
        <taxon>Sordariomycetes</taxon>
        <taxon>Hypocreomycetidae</taxon>
        <taxon>Glomerellales</taxon>
        <taxon>Glomerellaceae</taxon>
        <taxon>Colletotrichum</taxon>
        <taxon>Colletotrichum destructivum species complex</taxon>
    </lineage>
</organism>
<dbReference type="GO" id="GO:0004609">
    <property type="term" value="F:phosphatidylserine decarboxylase activity"/>
    <property type="evidence" value="ECO:0007669"/>
    <property type="project" value="UniProtKB-UniRule"/>
</dbReference>
<dbReference type="OrthoDB" id="4330at2759"/>
<comment type="function">
    <text evidence="12">Catalyzes the formation of phosphatidylethanolamine (PtdEtn) from phosphatidylserine (PtdSer). Plays a central role in phospholipid metabolism and in the interorganelle trafficking of phosphatidylserine.</text>
</comment>
<comment type="caution">
    <text evidence="13">The sequence shown here is derived from an EMBL/GenBank/DDBJ whole genome shotgun (WGS) entry which is preliminary data.</text>
</comment>
<dbReference type="GO" id="GO:0006646">
    <property type="term" value="P:phosphatidylethanolamine biosynthetic process"/>
    <property type="evidence" value="ECO:0007669"/>
    <property type="project" value="UniProtKB-UniRule"/>
</dbReference>
<dbReference type="KEGG" id="chig:CH63R_13019"/>
<comment type="subcellular location">
    <molecule>Phosphatidylserine decarboxylase 1 beta chain</molecule>
    <subcellularLocation>
        <location evidence="12">Mitochondrion inner membrane</location>
        <topology evidence="12">Single-pass membrane protein</topology>
        <orientation evidence="12">Intermembrane side</orientation>
    </subcellularLocation>
</comment>
<keyword evidence="6 12" id="KW-0443">Lipid metabolism</keyword>
<keyword evidence="10 12" id="KW-1208">Phospholipid metabolism</keyword>
<evidence type="ECO:0000256" key="7">
    <source>
        <dbReference type="ARBA" id="ARBA00023136"/>
    </source>
</evidence>
<proteinExistence type="inferred from homology"/>
<keyword evidence="12" id="KW-0496">Mitochondrion</keyword>
<dbReference type="PANTHER" id="PTHR10067">
    <property type="entry name" value="PHOSPHATIDYLSERINE DECARBOXYLASE"/>
    <property type="match status" value="1"/>
</dbReference>
<feature type="site" description="Cleavage (non-hydrolytic); by autocatalysis" evidence="12">
    <location>
        <begin position="517"/>
        <end position="518"/>
    </location>
</feature>
<feature type="modified residue" description="Pyruvic acid (Ser); by autocatalysis" evidence="12">
    <location>
        <position position="518"/>
    </location>
</feature>
<evidence type="ECO:0000256" key="11">
    <source>
        <dbReference type="ARBA" id="ARBA00023317"/>
    </source>
</evidence>
<dbReference type="InterPro" id="IPR033661">
    <property type="entry name" value="PSD_type1_euk"/>
</dbReference>
<evidence type="ECO:0000256" key="8">
    <source>
        <dbReference type="ARBA" id="ARBA00023209"/>
    </source>
</evidence>
<dbReference type="InterPro" id="IPR003817">
    <property type="entry name" value="PS_Dcarbxylase"/>
</dbReference>
<dbReference type="InterPro" id="IPR033177">
    <property type="entry name" value="PSD-B"/>
</dbReference>